<dbReference type="AlphaFoldDB" id="A0A1H1VWB1"/>
<gene>
    <name evidence="2" type="ORF">SAMN04488570_2963</name>
</gene>
<dbReference type="STRING" id="642780.SAMN04488570_2963"/>
<protein>
    <recommendedName>
        <fullName evidence="1">ARB-07466-like C-terminal domain-containing protein</fullName>
    </recommendedName>
</protein>
<accession>A0A1H1VWB1</accession>
<name>A0A1H1VWB1_9ACTN</name>
<reference evidence="3" key="1">
    <citation type="submission" date="2016-10" db="EMBL/GenBank/DDBJ databases">
        <authorList>
            <person name="Varghese N."/>
            <person name="Submissions S."/>
        </authorList>
    </citation>
    <scope>NUCLEOTIDE SEQUENCE [LARGE SCALE GENOMIC DNA]</scope>
    <source>
        <strain evidence="3">DSM 22127</strain>
    </source>
</reference>
<organism evidence="2 3">
    <name type="scientific">Nocardioides scoriae</name>
    <dbReference type="NCBI Taxonomy" id="642780"/>
    <lineage>
        <taxon>Bacteria</taxon>
        <taxon>Bacillati</taxon>
        <taxon>Actinomycetota</taxon>
        <taxon>Actinomycetes</taxon>
        <taxon>Propionibacteriales</taxon>
        <taxon>Nocardioidaceae</taxon>
        <taxon>Nocardioides</taxon>
    </lineage>
</organism>
<evidence type="ECO:0000313" key="2">
    <source>
        <dbReference type="EMBL" id="SDS89174.1"/>
    </source>
</evidence>
<proteinExistence type="predicted"/>
<dbReference type="EMBL" id="LT629757">
    <property type="protein sequence ID" value="SDS89174.1"/>
    <property type="molecule type" value="Genomic_DNA"/>
</dbReference>
<feature type="domain" description="ARB-07466-like C-terminal" evidence="1">
    <location>
        <begin position="134"/>
        <end position="236"/>
    </location>
</feature>
<sequence length="260" mass="27038">MSRVQRSSPARRAASVVAGVLALAVLVVGAVALVAGPGSVTGLFPGTSDCTATRGGTEVGLSTAEAERATRVGARSLRLDLPLRTTTAAVGGELRLADDEAAVVAAAVRGRARHALTCVHAGRVAEEPDGLDARGLTARAATVRTDLVDAFGRQALGGYAPGGVTTGHMPGSAHYEGRAIDVFYRPVTPAAKARGWATAHYLVAHAERLDVATVIYDGRIWTARRSLQGWRDYPPDTSGRSAEVAAVLEHRDHVHVDVAD</sequence>
<dbReference type="OrthoDB" id="5171895at2"/>
<dbReference type="RefSeq" id="WP_157682893.1">
    <property type="nucleotide sequence ID" value="NZ_LT629757.1"/>
</dbReference>
<dbReference type="InterPro" id="IPR058593">
    <property type="entry name" value="ARB_07466-like_C"/>
</dbReference>
<keyword evidence="3" id="KW-1185">Reference proteome</keyword>
<dbReference type="Pfam" id="PF26571">
    <property type="entry name" value="VldE"/>
    <property type="match status" value="1"/>
</dbReference>
<evidence type="ECO:0000259" key="1">
    <source>
        <dbReference type="Pfam" id="PF26571"/>
    </source>
</evidence>
<dbReference type="Proteomes" id="UP000198859">
    <property type="component" value="Chromosome I"/>
</dbReference>
<evidence type="ECO:0000313" key="3">
    <source>
        <dbReference type="Proteomes" id="UP000198859"/>
    </source>
</evidence>